<evidence type="ECO:0000256" key="5">
    <source>
        <dbReference type="RuleBase" id="RU004453"/>
    </source>
</evidence>
<dbReference type="PROSITE" id="PS51910">
    <property type="entry name" value="GH18_2"/>
    <property type="match status" value="1"/>
</dbReference>
<reference evidence="8 9" key="1">
    <citation type="submission" date="2022-12" db="EMBL/GenBank/DDBJ databases">
        <title>Chromosome-level genome assembly of true bugs.</title>
        <authorList>
            <person name="Ma L."/>
            <person name="Li H."/>
        </authorList>
    </citation>
    <scope>NUCLEOTIDE SEQUENCE [LARGE SCALE GENOMIC DNA]</scope>
    <source>
        <strain evidence="8">Lab_2022b</strain>
    </source>
</reference>
<dbReference type="Proteomes" id="UP001461498">
    <property type="component" value="Unassembled WGS sequence"/>
</dbReference>
<dbReference type="GO" id="GO:0004568">
    <property type="term" value="F:chitinase activity"/>
    <property type="evidence" value="ECO:0007669"/>
    <property type="project" value="UniProtKB-ARBA"/>
</dbReference>
<dbReference type="InterPro" id="IPR011583">
    <property type="entry name" value="Chitinase_II/V-like_cat"/>
</dbReference>
<evidence type="ECO:0000256" key="1">
    <source>
        <dbReference type="ARBA" id="ARBA00022801"/>
    </source>
</evidence>
<dbReference type="FunFam" id="3.10.50.10:FF:000001">
    <property type="entry name" value="Chitinase 3-like 1"/>
    <property type="match status" value="1"/>
</dbReference>
<evidence type="ECO:0000256" key="6">
    <source>
        <dbReference type="SAM" id="SignalP"/>
    </source>
</evidence>
<dbReference type="PANTHER" id="PTHR11177">
    <property type="entry name" value="CHITINASE"/>
    <property type="match status" value="1"/>
</dbReference>
<evidence type="ECO:0000256" key="3">
    <source>
        <dbReference type="ARBA" id="ARBA00023295"/>
    </source>
</evidence>
<dbReference type="GO" id="GO:0008061">
    <property type="term" value="F:chitin binding"/>
    <property type="evidence" value="ECO:0007669"/>
    <property type="project" value="InterPro"/>
</dbReference>
<dbReference type="Gene3D" id="3.20.20.80">
    <property type="entry name" value="Glycosidases"/>
    <property type="match status" value="1"/>
</dbReference>
<comment type="caution">
    <text evidence="8">The sequence shown here is derived from an EMBL/GenBank/DDBJ whole genome shotgun (WGS) entry which is preliminary data.</text>
</comment>
<protein>
    <recommendedName>
        <fullName evidence="7">GH18 domain-containing protein</fullName>
    </recommendedName>
</protein>
<dbReference type="AlphaFoldDB" id="A0AAW1D2I7"/>
<dbReference type="InterPro" id="IPR001223">
    <property type="entry name" value="Glyco_hydro18_cat"/>
</dbReference>
<dbReference type="Pfam" id="PF00704">
    <property type="entry name" value="Glyco_hydro_18"/>
    <property type="match status" value="1"/>
</dbReference>
<proteinExistence type="inferred from homology"/>
<dbReference type="Gene3D" id="3.10.50.10">
    <property type="match status" value="1"/>
</dbReference>
<dbReference type="SUPFAM" id="SSF51445">
    <property type="entry name" value="(Trans)glycosidases"/>
    <property type="match status" value="1"/>
</dbReference>
<keyword evidence="6" id="KW-0732">Signal</keyword>
<accession>A0AAW1D2I7</accession>
<dbReference type="EMBL" id="JAPXFL010000007">
    <property type="protein sequence ID" value="KAK9504293.1"/>
    <property type="molecule type" value="Genomic_DNA"/>
</dbReference>
<dbReference type="PROSITE" id="PS01095">
    <property type="entry name" value="GH18_1"/>
    <property type="match status" value="1"/>
</dbReference>
<evidence type="ECO:0000313" key="9">
    <source>
        <dbReference type="Proteomes" id="UP001461498"/>
    </source>
</evidence>
<sequence length="448" mass="49896">MFTTRWILIVTLSALMTSLSYTMITPNKVTSGRGGKVVVCYVGTWAAYRPGRGTFTLEDIEPDLCTHIVYSFAGLNTSSWTITSLDPYMDLEENYGKGTYKKMTSLKKSHPGLKVTLAIGGWNEGSFNYSVLAADPVKREVFTRSLMNFVRKYQFDGIDLDWEFPTQRGGRPEDKDNFIALIKDMKAALTAEGYILTAAISASLDILKAGYDLPQVYRHLDLVHLMCYDYHGLWETKTGANAPLGPPTDPLTIEASVKYLLSHGIKPDKLVLGVPMYGRTFLLTEAEESTGSLGEPTVKDAGFQGPFTRTNGFLGYNEICNELRTGNWTEHWDEISSTPFANHKDRIITYDNVESIRKKVMFAMDLDLAGIMTWSIDTDDFRGDCAKPGDATPTFPLLRTINHAIAESLDTRKKNKTNTDVKSPNSVYRIDPLPVIVLAIAGLMPVFL</sequence>
<dbReference type="GO" id="GO:0005975">
    <property type="term" value="P:carbohydrate metabolic process"/>
    <property type="evidence" value="ECO:0007669"/>
    <property type="project" value="InterPro"/>
</dbReference>
<dbReference type="SUPFAM" id="SSF54556">
    <property type="entry name" value="Chitinase insertion domain"/>
    <property type="match status" value="1"/>
</dbReference>
<evidence type="ECO:0000313" key="8">
    <source>
        <dbReference type="EMBL" id="KAK9504293.1"/>
    </source>
</evidence>
<keyword evidence="9" id="KW-1185">Reference proteome</keyword>
<comment type="similarity">
    <text evidence="5">Belongs to the glycosyl hydrolase 18 family.</text>
</comment>
<evidence type="ECO:0000259" key="7">
    <source>
        <dbReference type="PROSITE" id="PS51910"/>
    </source>
</evidence>
<dbReference type="InterPro" id="IPR017853">
    <property type="entry name" value="GH"/>
</dbReference>
<dbReference type="InterPro" id="IPR001579">
    <property type="entry name" value="Glyco_hydro_18_chit_AS"/>
</dbReference>
<dbReference type="InterPro" id="IPR029070">
    <property type="entry name" value="Chitinase_insertion_sf"/>
</dbReference>
<evidence type="ECO:0000256" key="2">
    <source>
        <dbReference type="ARBA" id="ARBA00023157"/>
    </source>
</evidence>
<feature type="domain" description="GH18" evidence="7">
    <location>
        <begin position="36"/>
        <end position="408"/>
    </location>
</feature>
<organism evidence="8 9">
    <name type="scientific">Rhynocoris fuscipes</name>
    <dbReference type="NCBI Taxonomy" id="488301"/>
    <lineage>
        <taxon>Eukaryota</taxon>
        <taxon>Metazoa</taxon>
        <taxon>Ecdysozoa</taxon>
        <taxon>Arthropoda</taxon>
        <taxon>Hexapoda</taxon>
        <taxon>Insecta</taxon>
        <taxon>Pterygota</taxon>
        <taxon>Neoptera</taxon>
        <taxon>Paraneoptera</taxon>
        <taxon>Hemiptera</taxon>
        <taxon>Heteroptera</taxon>
        <taxon>Panheteroptera</taxon>
        <taxon>Cimicomorpha</taxon>
        <taxon>Reduviidae</taxon>
        <taxon>Harpactorinae</taxon>
        <taxon>Harpactorini</taxon>
        <taxon>Rhynocoris</taxon>
    </lineage>
</organism>
<dbReference type="GO" id="GO:0005576">
    <property type="term" value="C:extracellular region"/>
    <property type="evidence" value="ECO:0007669"/>
    <property type="project" value="TreeGrafter"/>
</dbReference>
<keyword evidence="3 4" id="KW-0326">Glycosidase</keyword>
<name>A0AAW1D2I7_9HEMI</name>
<keyword evidence="1 4" id="KW-0378">Hydrolase</keyword>
<feature type="signal peptide" evidence="6">
    <location>
        <begin position="1"/>
        <end position="22"/>
    </location>
</feature>
<keyword evidence="2" id="KW-1015">Disulfide bond</keyword>
<feature type="chain" id="PRO_5043463571" description="GH18 domain-containing protein" evidence="6">
    <location>
        <begin position="23"/>
        <end position="448"/>
    </location>
</feature>
<evidence type="ECO:0000256" key="4">
    <source>
        <dbReference type="RuleBase" id="RU000489"/>
    </source>
</evidence>
<dbReference type="GO" id="GO:0006032">
    <property type="term" value="P:chitin catabolic process"/>
    <property type="evidence" value="ECO:0007669"/>
    <property type="project" value="TreeGrafter"/>
</dbReference>
<dbReference type="PANTHER" id="PTHR11177:SF403">
    <property type="entry name" value="CHITINASE 2-RELATED"/>
    <property type="match status" value="1"/>
</dbReference>
<gene>
    <name evidence="8" type="ORF">O3M35_010659</name>
</gene>
<dbReference type="InterPro" id="IPR050314">
    <property type="entry name" value="Glycosyl_Hydrlase_18"/>
</dbReference>
<dbReference type="SMART" id="SM00636">
    <property type="entry name" value="Glyco_18"/>
    <property type="match status" value="1"/>
</dbReference>